<gene>
    <name evidence="2" type="ORF">AC230_25740</name>
</gene>
<proteinExistence type="predicted"/>
<dbReference type="OrthoDB" id="4227909at2"/>
<dbReference type="AlphaFoldDB" id="A0A0K9XAH3"/>
<protein>
    <submittedName>
        <fullName evidence="2">Uncharacterized protein</fullName>
    </submittedName>
</protein>
<organism evidence="2 3">
    <name type="scientific">Streptomyces caatingaensis</name>
    <dbReference type="NCBI Taxonomy" id="1678637"/>
    <lineage>
        <taxon>Bacteria</taxon>
        <taxon>Bacillati</taxon>
        <taxon>Actinomycetota</taxon>
        <taxon>Actinomycetes</taxon>
        <taxon>Kitasatosporales</taxon>
        <taxon>Streptomycetaceae</taxon>
        <taxon>Streptomyces</taxon>
    </lineage>
</organism>
<evidence type="ECO:0000313" key="2">
    <source>
        <dbReference type="EMBL" id="KNB50106.1"/>
    </source>
</evidence>
<reference evidence="3" key="1">
    <citation type="submission" date="2015-07" db="EMBL/GenBank/DDBJ databases">
        <title>Draft genome sequence of Streptomyces sp. CMAA 1322, a bacterium isolated from Caatinga biome, from dry forest semiarid of Brazil.</title>
        <authorList>
            <person name="Santos S.N."/>
            <person name="Gacesa R."/>
            <person name="Taketani R.G."/>
            <person name="Long P.F."/>
            <person name="Melo I.S."/>
        </authorList>
    </citation>
    <scope>NUCLEOTIDE SEQUENCE [LARGE SCALE GENOMIC DNA]</scope>
    <source>
        <strain evidence="3">CMAA 1322</strain>
    </source>
</reference>
<dbReference type="RefSeq" id="WP_049718650.1">
    <property type="nucleotide sequence ID" value="NZ_LFXA01000017.1"/>
</dbReference>
<dbReference type="Proteomes" id="UP000037288">
    <property type="component" value="Unassembled WGS sequence"/>
</dbReference>
<sequence length="116" mass="12805">MDLLDWHRGSLSSRRLAVLVKHLPRDSAVNRDLHGEAVEWDANTHLLAAITDHLAVANWITISMNSDEEAEPLPYPEPVPRPGLEESAPGATGLPDEEQQPSPALPDPDQLARFFN</sequence>
<dbReference type="STRING" id="1678637.AC230_25740"/>
<comment type="caution">
    <text evidence="2">The sequence shown here is derived from an EMBL/GenBank/DDBJ whole genome shotgun (WGS) entry which is preliminary data.</text>
</comment>
<keyword evidence="3" id="KW-1185">Reference proteome</keyword>
<name>A0A0K9XAH3_9ACTN</name>
<dbReference type="PATRIC" id="fig|1678637.3.peg.5497"/>
<dbReference type="EMBL" id="LFXA01000017">
    <property type="protein sequence ID" value="KNB50106.1"/>
    <property type="molecule type" value="Genomic_DNA"/>
</dbReference>
<accession>A0A0K9XAH3</accession>
<evidence type="ECO:0000256" key="1">
    <source>
        <dbReference type="SAM" id="MobiDB-lite"/>
    </source>
</evidence>
<feature type="region of interest" description="Disordered" evidence="1">
    <location>
        <begin position="67"/>
        <end position="116"/>
    </location>
</feature>
<evidence type="ECO:0000313" key="3">
    <source>
        <dbReference type="Proteomes" id="UP000037288"/>
    </source>
</evidence>